<evidence type="ECO:0000313" key="4">
    <source>
        <dbReference type="EMBL" id="GGI70036.1"/>
    </source>
</evidence>
<organism evidence="4 5">
    <name type="scientific">Saccharopolyspora thermophila</name>
    <dbReference type="NCBI Taxonomy" id="89367"/>
    <lineage>
        <taxon>Bacteria</taxon>
        <taxon>Bacillati</taxon>
        <taxon>Actinomycetota</taxon>
        <taxon>Actinomycetes</taxon>
        <taxon>Pseudonocardiales</taxon>
        <taxon>Pseudonocardiaceae</taxon>
        <taxon>Saccharopolyspora</taxon>
    </lineage>
</organism>
<evidence type="ECO:0000256" key="1">
    <source>
        <dbReference type="SAM" id="MobiDB-lite"/>
    </source>
</evidence>
<keyword evidence="2" id="KW-0472">Membrane</keyword>
<evidence type="ECO:0000313" key="5">
    <source>
        <dbReference type="Proteomes" id="UP000597989"/>
    </source>
</evidence>
<reference evidence="3" key="1">
    <citation type="journal article" date="2014" name="Int. J. Syst. Evol. Microbiol.">
        <title>Complete genome of a new Firmicutes species belonging to the dominant human colonic microbiota ('Ruminococcus bicirculans') reveals two chromosomes and a selective capacity to utilize plant glucans.</title>
        <authorList>
            <consortium name="NISC Comparative Sequencing Program"/>
            <person name="Wegmann U."/>
            <person name="Louis P."/>
            <person name="Goesmann A."/>
            <person name="Henrissat B."/>
            <person name="Duncan S.H."/>
            <person name="Flint H.J."/>
        </authorList>
    </citation>
    <scope>NUCLEOTIDE SEQUENCE</scope>
    <source>
        <strain evidence="3">JCM 10664</strain>
    </source>
</reference>
<sequence>MSGPIVPGGSDVPGASPHTAGADAGEDRSRKATQAVTYQQIPQDRYGSRARTRPRPALRWLLTGVVLVALVGVAVIGYNNLGDPPIQGKQVAFEVLDDHSVRIVLEVQRDDPARPADCVVRSRAESGEEVGRKEVLIHPADGTTRQETVLRTSSRAITGEVYGCTYNVPEYLSTHTRPTG</sequence>
<evidence type="ECO:0000313" key="6">
    <source>
        <dbReference type="Proteomes" id="UP001500220"/>
    </source>
</evidence>
<reference evidence="3" key="5">
    <citation type="submission" date="2023-12" db="EMBL/GenBank/DDBJ databases">
        <authorList>
            <person name="Sun Q."/>
            <person name="Inoue M."/>
        </authorList>
    </citation>
    <scope>NUCLEOTIDE SEQUENCE</scope>
    <source>
        <strain evidence="3">JCM 10664</strain>
    </source>
</reference>
<reference evidence="6" key="3">
    <citation type="journal article" date="2019" name="Int. J. Syst. Evol. Microbiol.">
        <title>The Global Catalogue of Microorganisms (GCM) 10K type strain sequencing project: providing services to taxonomists for standard genome sequencing and annotation.</title>
        <authorList>
            <consortium name="The Broad Institute Genomics Platform"/>
            <consortium name="The Broad Institute Genome Sequencing Center for Infectious Disease"/>
            <person name="Wu L."/>
            <person name="Ma J."/>
        </authorList>
    </citation>
    <scope>NUCLEOTIDE SEQUENCE [LARGE SCALE GENOMIC DNA]</scope>
    <source>
        <strain evidence="6">JCM 10664</strain>
    </source>
</reference>
<comment type="caution">
    <text evidence="4">The sequence shown here is derived from an EMBL/GenBank/DDBJ whole genome shotgun (WGS) entry which is preliminary data.</text>
</comment>
<dbReference type="Proteomes" id="UP000597989">
    <property type="component" value="Unassembled WGS sequence"/>
</dbReference>
<keyword evidence="2" id="KW-0812">Transmembrane</keyword>
<dbReference type="InterPro" id="IPR025443">
    <property type="entry name" value="DUF4307"/>
</dbReference>
<feature type="transmembrane region" description="Helical" evidence="2">
    <location>
        <begin position="57"/>
        <end position="78"/>
    </location>
</feature>
<dbReference type="Pfam" id="PF14155">
    <property type="entry name" value="DUF4307"/>
    <property type="match status" value="1"/>
</dbReference>
<dbReference type="EMBL" id="BAAAHC010000005">
    <property type="protein sequence ID" value="GAA0513230.1"/>
    <property type="molecule type" value="Genomic_DNA"/>
</dbReference>
<dbReference type="AlphaFoldDB" id="A0A917JIZ4"/>
<evidence type="ECO:0000256" key="2">
    <source>
        <dbReference type="SAM" id="Phobius"/>
    </source>
</evidence>
<evidence type="ECO:0000313" key="3">
    <source>
        <dbReference type="EMBL" id="GAA0513230.1"/>
    </source>
</evidence>
<accession>A0A917JIZ4</accession>
<keyword evidence="6" id="KW-1185">Reference proteome</keyword>
<proteinExistence type="predicted"/>
<reference evidence="4" key="4">
    <citation type="submission" date="2020-09" db="EMBL/GenBank/DDBJ databases">
        <authorList>
            <person name="Sun Q."/>
            <person name="Zhou Y."/>
        </authorList>
    </citation>
    <scope>NUCLEOTIDE SEQUENCE</scope>
    <source>
        <strain evidence="4">CGMCC 4.7206</strain>
    </source>
</reference>
<feature type="region of interest" description="Disordered" evidence="1">
    <location>
        <begin position="1"/>
        <end position="38"/>
    </location>
</feature>
<dbReference type="Proteomes" id="UP001500220">
    <property type="component" value="Unassembled WGS sequence"/>
</dbReference>
<gene>
    <name evidence="3" type="ORF">GCM10009545_14150</name>
    <name evidence="4" type="ORF">GCM10011581_03860</name>
</gene>
<reference evidence="4 5" key="2">
    <citation type="journal article" date="2014" name="Int. J. Syst. Evol. Microbiol.">
        <title>Complete genome sequence of Corynebacterium casei LMG S-19264T (=DSM 44701T), isolated from a smear-ripened cheese.</title>
        <authorList>
            <consortium name="US DOE Joint Genome Institute (JGI-PGF)"/>
            <person name="Walter F."/>
            <person name="Albersmeier A."/>
            <person name="Kalinowski J."/>
            <person name="Ruckert C."/>
        </authorList>
    </citation>
    <scope>NUCLEOTIDE SEQUENCE [LARGE SCALE GENOMIC DNA]</scope>
    <source>
        <strain evidence="4 5">CGMCC 4.7206</strain>
    </source>
</reference>
<name>A0A917JIZ4_9PSEU</name>
<protein>
    <submittedName>
        <fullName evidence="3">DUF4307 domain-containing protein</fullName>
    </submittedName>
    <submittedName>
        <fullName evidence="4">Membrane protein</fullName>
    </submittedName>
</protein>
<keyword evidence="2" id="KW-1133">Transmembrane helix</keyword>
<dbReference type="EMBL" id="BMMT01000001">
    <property type="protein sequence ID" value="GGI70036.1"/>
    <property type="molecule type" value="Genomic_DNA"/>
</dbReference>